<proteinExistence type="predicted"/>
<name>A0AAU9QUD5_9VIBR</name>
<gene>
    <name evidence="2" type="ORF">THF1A12_50089</name>
</gene>
<comment type="caution">
    <text evidence="2">The sequence shown here is derived from an EMBL/GenBank/DDBJ whole genome shotgun (WGS) entry which is preliminary data.</text>
</comment>
<reference evidence="2" key="1">
    <citation type="submission" date="2022-01" db="EMBL/GenBank/DDBJ databases">
        <authorList>
            <person name="Lagorce A."/>
        </authorList>
    </citation>
    <scope>NUCLEOTIDE SEQUENCE</scope>
    <source>
        <strain evidence="2">Th15_F1_A12</strain>
    </source>
</reference>
<evidence type="ECO:0000256" key="1">
    <source>
        <dbReference type="SAM" id="MobiDB-lite"/>
    </source>
</evidence>
<organism evidence="2 3">
    <name type="scientific">Vibrio jasicida</name>
    <dbReference type="NCBI Taxonomy" id="766224"/>
    <lineage>
        <taxon>Bacteria</taxon>
        <taxon>Pseudomonadati</taxon>
        <taxon>Pseudomonadota</taxon>
        <taxon>Gammaproteobacteria</taxon>
        <taxon>Vibrionales</taxon>
        <taxon>Vibrionaceae</taxon>
        <taxon>Vibrio</taxon>
    </lineage>
</organism>
<evidence type="ECO:0000313" key="3">
    <source>
        <dbReference type="Proteomes" id="UP001295462"/>
    </source>
</evidence>
<dbReference type="EMBL" id="CAKMUD010000105">
    <property type="protein sequence ID" value="CAH1601532.1"/>
    <property type="molecule type" value="Genomic_DNA"/>
</dbReference>
<feature type="region of interest" description="Disordered" evidence="1">
    <location>
        <begin position="1"/>
        <end position="20"/>
    </location>
</feature>
<accession>A0AAU9QUD5</accession>
<dbReference type="AlphaFoldDB" id="A0AAU9QUD5"/>
<dbReference type="Proteomes" id="UP001295462">
    <property type="component" value="Unassembled WGS sequence"/>
</dbReference>
<evidence type="ECO:0000313" key="2">
    <source>
        <dbReference type="EMBL" id="CAH1601532.1"/>
    </source>
</evidence>
<protein>
    <submittedName>
        <fullName evidence="2">Uncharacterized protein</fullName>
    </submittedName>
</protein>
<feature type="compositionally biased region" description="Polar residues" evidence="1">
    <location>
        <begin position="1"/>
        <end position="19"/>
    </location>
</feature>
<sequence>MTKSRNIYDSANTTSTNQEQKAHEVYDWEYISSFLRRKSNVYPKTSHSLFNDGSPVRWGYIR</sequence>